<dbReference type="AlphaFoldDB" id="A0A6I4UQD2"/>
<proteinExistence type="predicted"/>
<keyword evidence="2" id="KW-0812">Transmembrane</keyword>
<dbReference type="EMBL" id="WTYB01000003">
    <property type="protein sequence ID" value="MXP39707.1"/>
    <property type="molecule type" value="Genomic_DNA"/>
</dbReference>
<feature type="region of interest" description="Disordered" evidence="1">
    <location>
        <begin position="34"/>
        <end position="143"/>
    </location>
</feature>
<dbReference type="OrthoDB" id="7499632at2"/>
<evidence type="ECO:0000313" key="5">
    <source>
        <dbReference type="EMBL" id="MXP39707.1"/>
    </source>
</evidence>
<keyword evidence="2" id="KW-1133">Transmembrane helix</keyword>
<dbReference type="EMBL" id="JACICE010000003">
    <property type="protein sequence ID" value="MBB3776855.1"/>
    <property type="molecule type" value="Genomic_DNA"/>
</dbReference>
<gene>
    <name evidence="4" type="ORF">FHS52_002847</name>
    <name evidence="5" type="ORF">GRI59_13950</name>
</gene>
<organism evidence="5 6">
    <name type="scientific">Erythrobacter ramosus</name>
    <dbReference type="NCBI Taxonomy" id="35811"/>
    <lineage>
        <taxon>Bacteria</taxon>
        <taxon>Pseudomonadati</taxon>
        <taxon>Pseudomonadota</taxon>
        <taxon>Alphaproteobacteria</taxon>
        <taxon>Sphingomonadales</taxon>
        <taxon>Erythrobacteraceae</taxon>
        <taxon>Erythrobacter/Porphyrobacter group</taxon>
        <taxon>Erythrobacter</taxon>
    </lineage>
</organism>
<feature type="transmembrane region" description="Helical" evidence="2">
    <location>
        <begin position="158"/>
        <end position="178"/>
    </location>
</feature>
<dbReference type="Proteomes" id="UP000548685">
    <property type="component" value="Unassembled WGS sequence"/>
</dbReference>
<protein>
    <recommendedName>
        <fullName evidence="8">DUF3426 domain-containing protein</fullName>
    </recommendedName>
</protein>
<name>A0A6I4UQD2_9SPHN</name>
<evidence type="ECO:0008006" key="8">
    <source>
        <dbReference type="Google" id="ProtNLM"/>
    </source>
</evidence>
<keyword evidence="3" id="KW-0732">Signal</keyword>
<sequence>MNRLPDRFLPACLTAAALALAAPLLAQQQSSTFTLPEATPTPSPAPAGPADERAGVAIPPRAAPIAAPSPVIEPLPAPTAARSPSPSPRDILTPSPSATPRPAPQVSASEPAPAAAPSGSAAGDPLTLPPAGPQVVPAAPATSPSVAVGDPLFDLADWWPFVAGALAAIAALVGFAVWQRRRKPKVARLAPPVEAGDTAAPASSDDAPRLDLTLEIISTTRSVMMFTVQYRLNIANRSDRAVTDLAAAVQLACARASGGNAPSAGAAQSAAGIARVGPQQARSITGTVQLPLSAIAPLRQGQTPMFVPLVHVTLEVESLPALARTFVIGTPSPSGRVHPILLDAPPGGIAGLVAQAVSLPPASAAA</sequence>
<evidence type="ECO:0000256" key="1">
    <source>
        <dbReference type="SAM" id="MobiDB-lite"/>
    </source>
</evidence>
<evidence type="ECO:0000256" key="2">
    <source>
        <dbReference type="SAM" id="Phobius"/>
    </source>
</evidence>
<feature type="signal peptide" evidence="3">
    <location>
        <begin position="1"/>
        <end position="26"/>
    </location>
</feature>
<feature type="compositionally biased region" description="Low complexity" evidence="1">
    <location>
        <begin position="55"/>
        <end position="70"/>
    </location>
</feature>
<dbReference type="Proteomes" id="UP000430021">
    <property type="component" value="Unassembled WGS sequence"/>
</dbReference>
<comment type="caution">
    <text evidence="5">The sequence shown here is derived from an EMBL/GenBank/DDBJ whole genome shotgun (WGS) entry which is preliminary data.</text>
</comment>
<keyword evidence="2" id="KW-0472">Membrane</keyword>
<dbReference type="RefSeq" id="WP_160761851.1">
    <property type="nucleotide sequence ID" value="NZ_BAAADZ010000011.1"/>
</dbReference>
<evidence type="ECO:0000313" key="6">
    <source>
        <dbReference type="Proteomes" id="UP000430021"/>
    </source>
</evidence>
<feature type="compositionally biased region" description="Low complexity" evidence="1">
    <location>
        <begin position="133"/>
        <end position="143"/>
    </location>
</feature>
<accession>A0A6I4UQD2</accession>
<keyword evidence="7" id="KW-1185">Reference proteome</keyword>
<feature type="compositionally biased region" description="Low complexity" evidence="1">
    <location>
        <begin position="104"/>
        <end position="122"/>
    </location>
</feature>
<evidence type="ECO:0000313" key="4">
    <source>
        <dbReference type="EMBL" id="MBB3776855.1"/>
    </source>
</evidence>
<feature type="chain" id="PRO_5026076122" description="DUF3426 domain-containing protein" evidence="3">
    <location>
        <begin position="27"/>
        <end position="366"/>
    </location>
</feature>
<reference evidence="4 7" key="2">
    <citation type="submission" date="2020-08" db="EMBL/GenBank/DDBJ databases">
        <title>Genomic Encyclopedia of Type Strains, Phase IV (KMG-IV): sequencing the most valuable type-strain genomes for metagenomic binning, comparative biology and taxonomic classification.</title>
        <authorList>
            <person name="Goeker M."/>
        </authorList>
    </citation>
    <scope>NUCLEOTIDE SEQUENCE [LARGE SCALE GENOMIC DNA]</scope>
    <source>
        <strain evidence="4 7">DSM 8510</strain>
    </source>
</reference>
<reference evidence="5 6" key="1">
    <citation type="submission" date="2019-12" db="EMBL/GenBank/DDBJ databases">
        <title>Genomic-based taxomic classification of the family Erythrobacteraceae.</title>
        <authorList>
            <person name="Xu L."/>
        </authorList>
    </citation>
    <scope>NUCLEOTIDE SEQUENCE [LARGE SCALE GENOMIC DNA]</scope>
    <source>
        <strain evidence="5 6">JCM 10282</strain>
    </source>
</reference>
<evidence type="ECO:0000313" key="7">
    <source>
        <dbReference type="Proteomes" id="UP000548685"/>
    </source>
</evidence>
<evidence type="ECO:0000256" key="3">
    <source>
        <dbReference type="SAM" id="SignalP"/>
    </source>
</evidence>